<dbReference type="AlphaFoldDB" id="A0A4R0NAH5"/>
<gene>
    <name evidence="1" type="ORF">EZ444_10400</name>
</gene>
<name>A0A4R0NAH5_9SPHI</name>
<sequence>MKSKTIYIALISFVILYTSCSKITENIQEDIFVSDTVAFNIPILADITSTPIISGIVSTLNLEEQLKKSANSYGIENIKTTKITSLNLKLDTLPKLDVDNNFGNLETVNFGIPASGKVANIAVTTIPSTSTIIGLALTPTILPGDFNSFLINPSRTYSMAVKAKKVTTTPLKVKGTLTYTITLSK</sequence>
<proteinExistence type="predicted"/>
<comment type="caution">
    <text evidence="1">The sequence shown here is derived from an EMBL/GenBank/DDBJ whole genome shotgun (WGS) entry which is preliminary data.</text>
</comment>
<dbReference type="RefSeq" id="WP_131608664.1">
    <property type="nucleotide sequence ID" value="NZ_SJSM01000004.1"/>
</dbReference>
<dbReference type="EMBL" id="SJSM01000004">
    <property type="protein sequence ID" value="TCC97251.1"/>
    <property type="molecule type" value="Genomic_DNA"/>
</dbReference>
<organism evidence="1 2">
    <name type="scientific">Pedobacter hiemivivus</name>
    <dbReference type="NCBI Taxonomy" id="2530454"/>
    <lineage>
        <taxon>Bacteria</taxon>
        <taxon>Pseudomonadati</taxon>
        <taxon>Bacteroidota</taxon>
        <taxon>Sphingobacteriia</taxon>
        <taxon>Sphingobacteriales</taxon>
        <taxon>Sphingobacteriaceae</taxon>
        <taxon>Pedobacter</taxon>
    </lineage>
</organism>
<evidence type="ECO:0000313" key="2">
    <source>
        <dbReference type="Proteomes" id="UP000291117"/>
    </source>
</evidence>
<evidence type="ECO:0000313" key="1">
    <source>
        <dbReference type="EMBL" id="TCC97251.1"/>
    </source>
</evidence>
<dbReference type="OrthoDB" id="771471at2"/>
<protein>
    <submittedName>
        <fullName evidence="1">Uncharacterized protein</fullName>
    </submittedName>
</protein>
<dbReference type="Proteomes" id="UP000291117">
    <property type="component" value="Unassembled WGS sequence"/>
</dbReference>
<keyword evidence="2" id="KW-1185">Reference proteome</keyword>
<reference evidence="1 2" key="1">
    <citation type="submission" date="2019-02" db="EMBL/GenBank/DDBJ databases">
        <title>Pedobacter sp. RP-3-8 sp. nov., isolated from Arctic soil.</title>
        <authorList>
            <person name="Dahal R.H."/>
        </authorList>
    </citation>
    <scope>NUCLEOTIDE SEQUENCE [LARGE SCALE GENOMIC DNA]</scope>
    <source>
        <strain evidence="1 2">RP-3-8</strain>
    </source>
</reference>
<accession>A0A4R0NAH5</accession>